<dbReference type="NCBIfam" id="NF008003">
    <property type="entry name" value="PRK10729.1"/>
    <property type="match status" value="1"/>
</dbReference>
<dbReference type="GO" id="GO:0046872">
    <property type="term" value="F:metal ion binding"/>
    <property type="evidence" value="ECO:0007669"/>
    <property type="project" value="UniProtKB-KW"/>
</dbReference>
<evidence type="ECO:0000256" key="9">
    <source>
        <dbReference type="ARBA" id="ARBA00030162"/>
    </source>
</evidence>
<evidence type="ECO:0000256" key="11">
    <source>
        <dbReference type="ARBA" id="ARBA00033056"/>
    </source>
</evidence>
<comment type="cofactor">
    <cofactor evidence="1 13">
        <name>Mg(2+)</name>
        <dbReference type="ChEBI" id="CHEBI:18420"/>
    </cofactor>
</comment>
<feature type="binding site" evidence="13">
    <location>
        <position position="118"/>
    </location>
    <ligand>
        <name>Mg(2+)</name>
        <dbReference type="ChEBI" id="CHEBI:18420"/>
        <label>1</label>
    </ligand>
</feature>
<feature type="binding site" evidence="13">
    <location>
        <position position="122"/>
    </location>
    <ligand>
        <name>Mg(2+)</name>
        <dbReference type="ChEBI" id="CHEBI:18420"/>
        <label>1</label>
    </ligand>
</feature>
<dbReference type="PANTHER" id="PTHR11839">
    <property type="entry name" value="UDP/ADP-SUGAR PYROPHOSPHATASE"/>
    <property type="match status" value="1"/>
</dbReference>
<feature type="domain" description="Nudix hydrolase" evidence="15">
    <location>
        <begin position="56"/>
        <end position="199"/>
    </location>
</feature>
<comment type="catalytic activity">
    <reaction evidence="12">
        <text>ADP-D-ribose + H2O = D-ribose 5-phosphate + AMP + 2 H(+)</text>
        <dbReference type="Rhea" id="RHEA:10412"/>
        <dbReference type="ChEBI" id="CHEBI:15377"/>
        <dbReference type="ChEBI" id="CHEBI:15378"/>
        <dbReference type="ChEBI" id="CHEBI:57967"/>
        <dbReference type="ChEBI" id="CHEBI:78346"/>
        <dbReference type="ChEBI" id="CHEBI:456215"/>
        <dbReference type="EC" id="3.6.1.13"/>
    </reaction>
</comment>
<dbReference type="InterPro" id="IPR015797">
    <property type="entry name" value="NUDIX_hydrolase-like_dom_sf"/>
</dbReference>
<evidence type="ECO:0000256" key="2">
    <source>
        <dbReference type="ARBA" id="ARBA00007482"/>
    </source>
</evidence>
<gene>
    <name evidence="16" type="ORF">EOE67_18125</name>
</gene>
<reference evidence="16 17" key="1">
    <citation type="submission" date="2019-01" db="EMBL/GenBank/DDBJ databases">
        <authorList>
            <person name="Chen W.-M."/>
        </authorList>
    </citation>
    <scope>NUCLEOTIDE SEQUENCE [LARGE SCALE GENOMIC DNA]</scope>
    <source>
        <strain evidence="16 17">KYPC3</strain>
    </source>
</reference>
<evidence type="ECO:0000259" key="15">
    <source>
        <dbReference type="PROSITE" id="PS51462"/>
    </source>
</evidence>
<name>A0A437QFD2_9GAMM</name>
<dbReference type="InterPro" id="IPR004385">
    <property type="entry name" value="NDP_pyrophosphatase"/>
</dbReference>
<comment type="caution">
    <text evidence="16">The sequence shown here is derived from an EMBL/GenBank/DDBJ whole genome shotgun (WGS) entry which is preliminary data.</text>
</comment>
<protein>
    <recommendedName>
        <fullName evidence="4">ADP-ribose pyrophosphatase</fullName>
        <ecNumber evidence="3">3.6.1.13</ecNumber>
    </recommendedName>
    <alternativeName>
        <fullName evidence="9">ADP-ribose diphosphatase</fullName>
    </alternativeName>
    <alternativeName>
        <fullName evidence="11">ADP-ribose phosphohydrolase</fullName>
    </alternativeName>
    <alternativeName>
        <fullName evidence="10">Adenosine diphosphoribose pyrophosphatase</fullName>
    </alternativeName>
</protein>
<dbReference type="CDD" id="cd24155">
    <property type="entry name" value="NUDIX_ADPRase"/>
    <property type="match status" value="1"/>
</dbReference>
<dbReference type="SUPFAM" id="SSF55811">
    <property type="entry name" value="Nudix"/>
    <property type="match status" value="1"/>
</dbReference>
<evidence type="ECO:0000256" key="14">
    <source>
        <dbReference type="PIRSR" id="PIRSR604385-3"/>
    </source>
</evidence>
<evidence type="ECO:0000256" key="1">
    <source>
        <dbReference type="ARBA" id="ARBA00001946"/>
    </source>
</evidence>
<dbReference type="EC" id="3.6.1.13" evidence="3"/>
<dbReference type="RefSeq" id="WP_127700742.1">
    <property type="nucleotide sequence ID" value="NZ_SACS01000026.1"/>
</dbReference>
<comment type="similarity">
    <text evidence="2">Belongs to the Nudix hydrolase family. NudF subfamily.</text>
</comment>
<comment type="function">
    <text evidence="8">Acts on ADP-mannose and ADP-glucose as well as ADP-ribose. Prevents glycogen biosynthesis. The reaction catalyzed by this enzyme is a limiting step of the gluconeogenic process.</text>
</comment>
<evidence type="ECO:0000256" key="6">
    <source>
        <dbReference type="ARBA" id="ARBA00022801"/>
    </source>
</evidence>
<dbReference type="Pfam" id="PF00293">
    <property type="entry name" value="NUDIX"/>
    <property type="match status" value="1"/>
</dbReference>
<proteinExistence type="inferred from homology"/>
<dbReference type="GO" id="GO:0005829">
    <property type="term" value="C:cytosol"/>
    <property type="evidence" value="ECO:0007669"/>
    <property type="project" value="TreeGrafter"/>
</dbReference>
<evidence type="ECO:0000256" key="8">
    <source>
        <dbReference type="ARBA" id="ARBA00025164"/>
    </source>
</evidence>
<evidence type="ECO:0000256" key="12">
    <source>
        <dbReference type="ARBA" id="ARBA00049546"/>
    </source>
</evidence>
<dbReference type="AlphaFoldDB" id="A0A437QFD2"/>
<organism evidence="16 17">
    <name type="scientific">Rheinheimera riviphila</name>
    <dbReference type="NCBI Taxonomy" id="1834037"/>
    <lineage>
        <taxon>Bacteria</taxon>
        <taxon>Pseudomonadati</taxon>
        <taxon>Pseudomonadota</taxon>
        <taxon>Gammaproteobacteria</taxon>
        <taxon>Chromatiales</taxon>
        <taxon>Chromatiaceae</taxon>
        <taxon>Rheinheimera</taxon>
    </lineage>
</organism>
<dbReference type="PANTHER" id="PTHR11839:SF5">
    <property type="entry name" value="ADP-RIBOSE PYROPHOSPHATASE"/>
    <property type="match status" value="1"/>
</dbReference>
<evidence type="ECO:0000313" key="17">
    <source>
        <dbReference type="Proteomes" id="UP000283077"/>
    </source>
</evidence>
<feature type="binding site" evidence="13">
    <location>
        <position position="97"/>
    </location>
    <ligand>
        <name>Mg(2+)</name>
        <dbReference type="ChEBI" id="CHEBI:18420"/>
        <label>1</label>
    </ligand>
</feature>
<evidence type="ECO:0000313" key="16">
    <source>
        <dbReference type="EMBL" id="RVU33155.1"/>
    </source>
</evidence>
<keyword evidence="17" id="KW-1185">Reference proteome</keyword>
<keyword evidence="6 16" id="KW-0378">Hydrolase</keyword>
<dbReference type="Proteomes" id="UP000283077">
    <property type="component" value="Unassembled WGS sequence"/>
</dbReference>
<dbReference type="GO" id="GO:0019693">
    <property type="term" value="P:ribose phosphate metabolic process"/>
    <property type="evidence" value="ECO:0007669"/>
    <property type="project" value="TreeGrafter"/>
</dbReference>
<accession>A0A437QFD2</accession>
<evidence type="ECO:0000256" key="10">
    <source>
        <dbReference type="ARBA" id="ARBA00030308"/>
    </source>
</evidence>
<keyword evidence="7 13" id="KW-0460">Magnesium</keyword>
<dbReference type="GO" id="GO:0019144">
    <property type="term" value="F:ADP-sugar diphosphatase activity"/>
    <property type="evidence" value="ECO:0007669"/>
    <property type="project" value="TreeGrafter"/>
</dbReference>
<feature type="binding site" evidence="13">
    <location>
        <position position="170"/>
    </location>
    <ligand>
        <name>Mg(2+)</name>
        <dbReference type="ChEBI" id="CHEBI:18420"/>
        <label>1</label>
    </ligand>
</feature>
<dbReference type="GO" id="GO:0006753">
    <property type="term" value="P:nucleoside phosphate metabolic process"/>
    <property type="evidence" value="ECO:0007669"/>
    <property type="project" value="TreeGrafter"/>
</dbReference>
<dbReference type="InterPro" id="IPR000086">
    <property type="entry name" value="NUDIX_hydrolase_dom"/>
</dbReference>
<dbReference type="OrthoDB" id="5292471at2"/>
<dbReference type="GO" id="GO:0047631">
    <property type="term" value="F:ADP-ribose diphosphatase activity"/>
    <property type="evidence" value="ECO:0007669"/>
    <property type="project" value="UniProtKB-EC"/>
</dbReference>
<evidence type="ECO:0000256" key="7">
    <source>
        <dbReference type="ARBA" id="ARBA00022842"/>
    </source>
</evidence>
<dbReference type="Gene3D" id="3.90.79.10">
    <property type="entry name" value="Nucleoside Triphosphate Pyrophosphohydrolase"/>
    <property type="match status" value="1"/>
</dbReference>
<keyword evidence="5 13" id="KW-0479">Metal-binding</keyword>
<evidence type="ECO:0000256" key="5">
    <source>
        <dbReference type="ARBA" id="ARBA00022723"/>
    </source>
</evidence>
<evidence type="ECO:0000256" key="3">
    <source>
        <dbReference type="ARBA" id="ARBA00012453"/>
    </source>
</evidence>
<sequence>MSEINGIEYPTFQQDDVEILGQRTVFQGFFRINEYKMRHRLFAGGWSEVVTREMFERGHAVVVLPYDVNSDQLVLVEQIRLGAKDSSQSPWLLEAVAGMIGKDDAGLDEDCEQVARREALEEAGLTLGRLAPMLSYLSSPGGTTERIHLFLGELIAPVKPGIFGLPEEHEDIRVHLVSRGEAMQLLADGKIDNAATVIALQWLELHHAKICAAWE</sequence>
<dbReference type="NCBIfam" id="TIGR00052">
    <property type="entry name" value="nudix-type nucleoside diphosphatase, YffH/AdpP family"/>
    <property type="match status" value="1"/>
</dbReference>
<evidence type="ECO:0000256" key="4">
    <source>
        <dbReference type="ARBA" id="ARBA00013297"/>
    </source>
</evidence>
<feature type="short sequence motif" description="Nudix box" evidence="14">
    <location>
        <begin position="98"/>
        <end position="125"/>
    </location>
</feature>
<evidence type="ECO:0000256" key="13">
    <source>
        <dbReference type="PIRSR" id="PIRSR604385-2"/>
    </source>
</evidence>
<dbReference type="EMBL" id="SACS01000026">
    <property type="protein sequence ID" value="RVU33155.1"/>
    <property type="molecule type" value="Genomic_DNA"/>
</dbReference>
<dbReference type="PROSITE" id="PS51462">
    <property type="entry name" value="NUDIX"/>
    <property type="match status" value="1"/>
</dbReference>